<feature type="compositionally biased region" description="Basic and acidic residues" evidence="1">
    <location>
        <begin position="136"/>
        <end position="155"/>
    </location>
</feature>
<name>A0A9X2DSW2_9BACI</name>
<dbReference type="AlphaFoldDB" id="A0A9X2DSW2"/>
<protein>
    <submittedName>
        <fullName evidence="4">FixH family protein</fullName>
    </submittedName>
</protein>
<evidence type="ECO:0000256" key="1">
    <source>
        <dbReference type="SAM" id="MobiDB-lite"/>
    </source>
</evidence>
<gene>
    <name evidence="4" type="ORF">M3202_20035</name>
</gene>
<feature type="chain" id="PRO_5040726908" evidence="2">
    <location>
        <begin position="22"/>
        <end position="155"/>
    </location>
</feature>
<dbReference type="Proteomes" id="UP001139179">
    <property type="component" value="Unassembled WGS sequence"/>
</dbReference>
<evidence type="ECO:0000259" key="3">
    <source>
        <dbReference type="Pfam" id="PF13115"/>
    </source>
</evidence>
<comment type="caution">
    <text evidence="4">The sequence shown here is derived from an EMBL/GenBank/DDBJ whole genome shotgun (WGS) entry which is preliminary data.</text>
</comment>
<keyword evidence="5" id="KW-1185">Reference proteome</keyword>
<dbReference type="InterPro" id="IPR032693">
    <property type="entry name" value="YtkA-like_dom"/>
</dbReference>
<accession>A0A9X2DSW2</accession>
<dbReference type="EMBL" id="JAMBOL010000035">
    <property type="protein sequence ID" value="MCM3716339.1"/>
    <property type="molecule type" value="Genomic_DNA"/>
</dbReference>
<evidence type="ECO:0000256" key="2">
    <source>
        <dbReference type="SAM" id="SignalP"/>
    </source>
</evidence>
<organism evidence="4 5">
    <name type="scientific">Halalkalibacter oceani</name>
    <dbReference type="NCBI Taxonomy" id="1653776"/>
    <lineage>
        <taxon>Bacteria</taxon>
        <taxon>Bacillati</taxon>
        <taxon>Bacillota</taxon>
        <taxon>Bacilli</taxon>
        <taxon>Bacillales</taxon>
        <taxon>Bacillaceae</taxon>
        <taxon>Halalkalibacter</taxon>
    </lineage>
</organism>
<keyword evidence="2" id="KW-0732">Signal</keyword>
<evidence type="ECO:0000313" key="5">
    <source>
        <dbReference type="Proteomes" id="UP001139179"/>
    </source>
</evidence>
<dbReference type="Pfam" id="PF13115">
    <property type="entry name" value="YtkA"/>
    <property type="match status" value="1"/>
</dbReference>
<dbReference type="RefSeq" id="WP_251225007.1">
    <property type="nucleotide sequence ID" value="NZ_JAMBOL010000035.1"/>
</dbReference>
<sequence length="155" mass="16885">MKLVVKSLLMLTILLTAACQAEPEDELGGGVAAPLEAEIIAPDTAEPNEELELAVRVTQGGELVDDASDVQFEIWKADDRDNGEMLEAEHAGDGVYQLTHAFAEDGLYSVQTHVSARDLHVMPVQDIAVGDVSEQESAHEQTDNEEDHHAHDHHE</sequence>
<proteinExistence type="predicted"/>
<feature type="domain" description="YtkA-like" evidence="3">
    <location>
        <begin position="33"/>
        <end position="113"/>
    </location>
</feature>
<feature type="region of interest" description="Disordered" evidence="1">
    <location>
        <begin position="131"/>
        <end position="155"/>
    </location>
</feature>
<feature type="signal peptide" evidence="2">
    <location>
        <begin position="1"/>
        <end position="21"/>
    </location>
</feature>
<evidence type="ECO:0000313" key="4">
    <source>
        <dbReference type="EMBL" id="MCM3716339.1"/>
    </source>
</evidence>
<reference evidence="4" key="1">
    <citation type="submission" date="2022-05" db="EMBL/GenBank/DDBJ databases">
        <title>Comparative Genomics of Spacecraft Associated Microbes.</title>
        <authorList>
            <person name="Tran M.T."/>
            <person name="Wright A."/>
            <person name="Seuylemezian A."/>
            <person name="Eisen J."/>
            <person name="Coil D."/>
        </authorList>
    </citation>
    <scope>NUCLEOTIDE SEQUENCE</scope>
    <source>
        <strain evidence="4">214.1.1</strain>
    </source>
</reference>
<dbReference type="PROSITE" id="PS51257">
    <property type="entry name" value="PROKAR_LIPOPROTEIN"/>
    <property type="match status" value="1"/>
</dbReference>